<dbReference type="OrthoDB" id="7331812at2759"/>
<protein>
    <submittedName>
        <fullName evidence="1">Uncharacterized protein</fullName>
    </submittedName>
</protein>
<proteinExistence type="predicted"/>
<sequence length="50" mass="5668">MLIAKDKSKTPSEKEDIIKGLALNSLSSRAYKYTRDKKLFPLPTATTLKR</sequence>
<dbReference type="EMBL" id="HACA01020167">
    <property type="protein sequence ID" value="CDW37528.1"/>
    <property type="molecule type" value="Transcribed_RNA"/>
</dbReference>
<dbReference type="AlphaFoldDB" id="A0A0K2UH45"/>
<evidence type="ECO:0000313" key="1">
    <source>
        <dbReference type="EMBL" id="CDW37528.1"/>
    </source>
</evidence>
<organism evidence="1">
    <name type="scientific">Lepeophtheirus salmonis</name>
    <name type="common">Salmon louse</name>
    <name type="synonym">Caligus salmonis</name>
    <dbReference type="NCBI Taxonomy" id="72036"/>
    <lineage>
        <taxon>Eukaryota</taxon>
        <taxon>Metazoa</taxon>
        <taxon>Ecdysozoa</taxon>
        <taxon>Arthropoda</taxon>
        <taxon>Crustacea</taxon>
        <taxon>Multicrustacea</taxon>
        <taxon>Hexanauplia</taxon>
        <taxon>Copepoda</taxon>
        <taxon>Siphonostomatoida</taxon>
        <taxon>Caligidae</taxon>
        <taxon>Lepeophtheirus</taxon>
    </lineage>
</organism>
<reference evidence="1" key="1">
    <citation type="submission" date="2014-05" db="EMBL/GenBank/DDBJ databases">
        <authorList>
            <person name="Chronopoulou M."/>
        </authorList>
    </citation>
    <scope>NUCLEOTIDE SEQUENCE</scope>
    <source>
        <tissue evidence="1">Whole organism</tissue>
    </source>
</reference>
<accession>A0A0K2UH45</accession>
<name>A0A0K2UH45_LEPSM</name>